<evidence type="ECO:0000313" key="3">
    <source>
        <dbReference type="Proteomes" id="UP000094342"/>
    </source>
</evidence>
<dbReference type="SUPFAM" id="SSF51658">
    <property type="entry name" value="Xylose isomerase-like"/>
    <property type="match status" value="1"/>
</dbReference>
<keyword evidence="2" id="KW-0378">Hydrolase</keyword>
<dbReference type="Pfam" id="PF01261">
    <property type="entry name" value="AP_endonuc_2"/>
    <property type="match status" value="1"/>
</dbReference>
<keyword evidence="2" id="KW-0255">Endonuclease</keyword>
<evidence type="ECO:0000259" key="1">
    <source>
        <dbReference type="Pfam" id="PF01261"/>
    </source>
</evidence>
<dbReference type="PANTHER" id="PTHR12110:SF41">
    <property type="entry name" value="INOSOSE DEHYDRATASE"/>
    <property type="match status" value="1"/>
</dbReference>
<dbReference type="AlphaFoldDB" id="A0A1E3V515"/>
<keyword evidence="3" id="KW-1185">Reference proteome</keyword>
<dbReference type="PANTHER" id="PTHR12110">
    <property type="entry name" value="HYDROXYPYRUVATE ISOMERASE"/>
    <property type="match status" value="1"/>
</dbReference>
<dbReference type="EMBL" id="LYBW01000064">
    <property type="protein sequence ID" value="ODR88630.1"/>
    <property type="molecule type" value="Genomic_DNA"/>
</dbReference>
<comment type="caution">
    <text evidence="2">The sequence shown here is derived from an EMBL/GenBank/DDBJ whole genome shotgun (WGS) entry which is preliminary data.</text>
</comment>
<organism evidence="2 3">
    <name type="scientific">Sinorhizobium alkalisoli</name>
    <dbReference type="NCBI Taxonomy" id="1752398"/>
    <lineage>
        <taxon>Bacteria</taxon>
        <taxon>Pseudomonadati</taxon>
        <taxon>Pseudomonadota</taxon>
        <taxon>Alphaproteobacteria</taxon>
        <taxon>Hyphomicrobiales</taxon>
        <taxon>Rhizobiaceae</taxon>
        <taxon>Sinorhizobium/Ensifer group</taxon>
        <taxon>Sinorhizobium</taxon>
    </lineage>
</organism>
<dbReference type="Proteomes" id="UP000094342">
    <property type="component" value="Unassembled WGS sequence"/>
</dbReference>
<dbReference type="STRING" id="1752398.A8M32_24465"/>
<proteinExistence type="predicted"/>
<dbReference type="GO" id="GO:0004519">
    <property type="term" value="F:endonuclease activity"/>
    <property type="evidence" value="ECO:0007669"/>
    <property type="project" value="UniProtKB-KW"/>
</dbReference>
<sequence>MTITITTAPCCWGVDDVNNPNLPAWERVFDEAAAAGYSGLELGPYGYVPLESERVARALDERKLFIVAGTIFDDLVSPENQANLLRQTDEICAVITRLPQPQQLSGQRFRTPYLTVMDWGHDARDYSAGHSDRAPRLSDEEWRGMVANIKAIAAVARDKYGVRAVIHPHAGGYIEFADEIERIANDVPAGLAGFCIDTGHTYYAGMDPVETLKKYAGRLDYVHFKDIDETVFRRVLGENIRFFEACAQGVMCPIGRGIIDYPAIRQALDEIGYHGFITVEQERDPLSVAGSLTDVKESRDYLRSVGF</sequence>
<dbReference type="InterPro" id="IPR050312">
    <property type="entry name" value="IolE/XylAMocC-like"/>
</dbReference>
<accession>A0A1E3V515</accession>
<dbReference type="InterPro" id="IPR036237">
    <property type="entry name" value="Xyl_isomerase-like_sf"/>
</dbReference>
<dbReference type="OrthoDB" id="9804047at2"/>
<evidence type="ECO:0000313" key="2">
    <source>
        <dbReference type="EMBL" id="ODR88630.1"/>
    </source>
</evidence>
<feature type="domain" description="Xylose isomerase-like TIM barrel" evidence="1">
    <location>
        <begin position="29"/>
        <end position="304"/>
    </location>
</feature>
<dbReference type="Gene3D" id="3.20.20.150">
    <property type="entry name" value="Divalent-metal-dependent TIM barrel enzymes"/>
    <property type="match status" value="1"/>
</dbReference>
<keyword evidence="2" id="KW-0540">Nuclease</keyword>
<gene>
    <name evidence="2" type="ORF">A8M32_24465</name>
</gene>
<reference evidence="3" key="1">
    <citation type="submission" date="2016-05" db="EMBL/GenBank/DDBJ databases">
        <authorList>
            <person name="Li Y."/>
        </authorList>
    </citation>
    <scope>NUCLEOTIDE SEQUENCE [LARGE SCALE GENOMIC DNA]</scope>
    <source>
        <strain evidence="3">YIC4027</strain>
    </source>
</reference>
<name>A0A1E3V515_9HYPH</name>
<dbReference type="RefSeq" id="WP_069461014.1">
    <property type="nucleotide sequence ID" value="NZ_LYBW01000064.1"/>
</dbReference>
<protein>
    <submittedName>
        <fullName evidence="2">AP endonuclease</fullName>
    </submittedName>
</protein>
<dbReference type="InterPro" id="IPR013022">
    <property type="entry name" value="Xyl_isomerase-like_TIM-brl"/>
</dbReference>